<name>A0AAN8WMG8_HALRR</name>
<protein>
    <submittedName>
        <fullName evidence="1">Uncharacterized protein</fullName>
    </submittedName>
</protein>
<keyword evidence="2" id="KW-1185">Reference proteome</keyword>
<feature type="non-terminal residue" evidence="1">
    <location>
        <position position="1"/>
    </location>
</feature>
<dbReference type="AlphaFoldDB" id="A0AAN8WMG8"/>
<accession>A0AAN8WMG8</accession>
<gene>
    <name evidence="1" type="ORF">SK128_026562</name>
</gene>
<sequence length="219" mass="23512">WLYVRDHMTMYHMALPPHMGGPHPPTVHSPLFSAPILPPPMAHNYGMHAFPPTHLPHPSHSSHQPHAAHQAMSSHSVIVSASGTPGPVGTGNSAMLSHPSPMLSQPSPIYPPQTSVYVNPYLSSQLTHGLAHTHSHAHPPHQHPTTMGYGIPPGIAASLPGIMPQQQTSGQGVGNSGGITSGQVMSVNEELMEEMTTLHLGYIETEDSPQKMNQREKLE</sequence>
<dbReference type="EMBL" id="JAXCGZ010017109">
    <property type="protein sequence ID" value="KAK7068835.1"/>
    <property type="molecule type" value="Genomic_DNA"/>
</dbReference>
<evidence type="ECO:0000313" key="1">
    <source>
        <dbReference type="EMBL" id="KAK7068835.1"/>
    </source>
</evidence>
<proteinExistence type="predicted"/>
<feature type="non-terminal residue" evidence="1">
    <location>
        <position position="219"/>
    </location>
</feature>
<reference evidence="1 2" key="1">
    <citation type="submission" date="2023-11" db="EMBL/GenBank/DDBJ databases">
        <title>Halocaridina rubra genome assembly.</title>
        <authorList>
            <person name="Smith C."/>
        </authorList>
    </citation>
    <scope>NUCLEOTIDE SEQUENCE [LARGE SCALE GENOMIC DNA]</scope>
    <source>
        <strain evidence="1">EP-1</strain>
        <tissue evidence="1">Whole</tissue>
    </source>
</reference>
<comment type="caution">
    <text evidence="1">The sequence shown here is derived from an EMBL/GenBank/DDBJ whole genome shotgun (WGS) entry which is preliminary data.</text>
</comment>
<organism evidence="1 2">
    <name type="scientific">Halocaridina rubra</name>
    <name type="common">Hawaiian red shrimp</name>
    <dbReference type="NCBI Taxonomy" id="373956"/>
    <lineage>
        <taxon>Eukaryota</taxon>
        <taxon>Metazoa</taxon>
        <taxon>Ecdysozoa</taxon>
        <taxon>Arthropoda</taxon>
        <taxon>Crustacea</taxon>
        <taxon>Multicrustacea</taxon>
        <taxon>Malacostraca</taxon>
        <taxon>Eumalacostraca</taxon>
        <taxon>Eucarida</taxon>
        <taxon>Decapoda</taxon>
        <taxon>Pleocyemata</taxon>
        <taxon>Caridea</taxon>
        <taxon>Atyoidea</taxon>
        <taxon>Atyidae</taxon>
        <taxon>Halocaridina</taxon>
    </lineage>
</organism>
<evidence type="ECO:0000313" key="2">
    <source>
        <dbReference type="Proteomes" id="UP001381693"/>
    </source>
</evidence>
<dbReference type="Proteomes" id="UP001381693">
    <property type="component" value="Unassembled WGS sequence"/>
</dbReference>